<feature type="region of interest" description="Disordered" evidence="1">
    <location>
        <begin position="1"/>
        <end position="47"/>
    </location>
</feature>
<proteinExistence type="predicted"/>
<dbReference type="WBParaSite" id="TMUE_0000002213.5">
    <property type="protein sequence ID" value="TMUE_0000002213.5"/>
    <property type="gene ID" value="WBGene00298066"/>
</dbReference>
<evidence type="ECO:0000256" key="1">
    <source>
        <dbReference type="SAM" id="MobiDB-lite"/>
    </source>
</evidence>
<keyword evidence="2" id="KW-1185">Reference proteome</keyword>
<dbReference type="WBParaSite" id="TMUE_0000002213.1">
    <property type="protein sequence ID" value="TMUE_0000002213.1"/>
    <property type="gene ID" value="WBGene00298066"/>
</dbReference>
<dbReference type="AlphaFoldDB" id="A0A5S6Q4V3"/>
<feature type="compositionally biased region" description="Polar residues" evidence="1">
    <location>
        <begin position="27"/>
        <end position="39"/>
    </location>
</feature>
<dbReference type="WBParaSite" id="TMUE_0000002213.2">
    <property type="protein sequence ID" value="TMUE_0000002213.2"/>
    <property type="gene ID" value="WBGene00298066"/>
</dbReference>
<name>A0A5S6Q4V3_TRIMR</name>
<feature type="compositionally biased region" description="Polar residues" evidence="1">
    <location>
        <begin position="1"/>
        <end position="15"/>
    </location>
</feature>
<dbReference type="Proteomes" id="UP000046395">
    <property type="component" value="Unassembled WGS sequence"/>
</dbReference>
<organism evidence="2 3">
    <name type="scientific">Trichuris muris</name>
    <name type="common">Mouse whipworm</name>
    <dbReference type="NCBI Taxonomy" id="70415"/>
    <lineage>
        <taxon>Eukaryota</taxon>
        <taxon>Metazoa</taxon>
        <taxon>Ecdysozoa</taxon>
        <taxon>Nematoda</taxon>
        <taxon>Enoplea</taxon>
        <taxon>Dorylaimia</taxon>
        <taxon>Trichinellida</taxon>
        <taxon>Trichuridae</taxon>
        <taxon>Trichuris</taxon>
    </lineage>
</organism>
<evidence type="ECO:0000313" key="3">
    <source>
        <dbReference type="WBParaSite" id="TMUE_0000002213.1"/>
    </source>
</evidence>
<accession>A0A5S6Q4V3</accession>
<dbReference type="WBParaSite" id="TMUE_0000002213.3">
    <property type="protein sequence ID" value="TMUE_0000002213.3"/>
    <property type="gene ID" value="WBGene00298066"/>
</dbReference>
<dbReference type="WBParaSite" id="TMUE_0000002213.4">
    <property type="protein sequence ID" value="TMUE_0000002213.4"/>
    <property type="gene ID" value="WBGene00298066"/>
</dbReference>
<evidence type="ECO:0000313" key="2">
    <source>
        <dbReference type="Proteomes" id="UP000046395"/>
    </source>
</evidence>
<reference evidence="3" key="3">
    <citation type="submission" date="2019-12" db="UniProtKB">
        <authorList>
            <consortium name="WormBaseParasite"/>
        </authorList>
    </citation>
    <scope>IDENTIFICATION</scope>
</reference>
<sequence>MNAQSGNESASSFKPPTTGAIGEANGASIQKPQFPSQDKSQSHWKSKRRNALVKQLILSQHKSLSELKREVTCLNDQLCQWAGEVAIIMNEINTTRSHTFHSA</sequence>
<reference evidence="2" key="1">
    <citation type="submission" date="2013-11" db="EMBL/GenBank/DDBJ databases">
        <authorList>
            <person name="Aslett M."/>
        </authorList>
    </citation>
    <scope>NUCLEOTIDE SEQUENCE [LARGE SCALE GENOMIC DNA]</scope>
    <source>
        <strain evidence="2">Edinburgh</strain>
    </source>
</reference>
<protein>
    <submittedName>
        <fullName evidence="3">BZIP domain-containing protein</fullName>
    </submittedName>
</protein>
<reference evidence="2" key="2">
    <citation type="submission" date="2014-03" db="EMBL/GenBank/DDBJ databases">
        <title>The whipworm genome and dual-species transcriptomics of an intimate host-pathogen interaction.</title>
        <authorList>
            <person name="Foth B.J."/>
            <person name="Tsai I.J."/>
            <person name="Reid A.J."/>
            <person name="Bancroft A.J."/>
            <person name="Nichol S."/>
            <person name="Tracey A."/>
            <person name="Holroyd N."/>
            <person name="Cotton J.A."/>
            <person name="Stanley E.J."/>
            <person name="Zarowiecki M."/>
            <person name="Liu J.Z."/>
            <person name="Huckvale T."/>
            <person name="Cooper P.J."/>
            <person name="Grencis R.K."/>
            <person name="Berriman M."/>
        </authorList>
    </citation>
    <scope>NUCLEOTIDE SEQUENCE [LARGE SCALE GENOMIC DNA]</scope>
    <source>
        <strain evidence="2">Edinburgh</strain>
    </source>
</reference>